<dbReference type="Gene3D" id="2.10.260.10">
    <property type="match status" value="1"/>
</dbReference>
<dbReference type="Proteomes" id="UP000297447">
    <property type="component" value="Unassembled WGS sequence"/>
</dbReference>
<organism evidence="3 4">
    <name type="scientific">Cryobacterium frigoriphilum</name>
    <dbReference type="NCBI Taxonomy" id="1259150"/>
    <lineage>
        <taxon>Bacteria</taxon>
        <taxon>Bacillati</taxon>
        <taxon>Actinomycetota</taxon>
        <taxon>Actinomycetes</taxon>
        <taxon>Micrococcales</taxon>
        <taxon>Microbacteriaceae</taxon>
        <taxon>Cryobacterium</taxon>
    </lineage>
</organism>
<sequence length="96" mass="10369">MQVMKTVVTLGSKGQLTVPAAVREALHLERGDRFEISIDEAAGALTLTLIPGIEALRRRISGYAALTEPVTDVDACYHAHRRRGPGGRIDESSLQS</sequence>
<comment type="caution">
    <text evidence="3">The sequence shown here is derived from an EMBL/GenBank/DDBJ whole genome shotgun (WGS) entry which is preliminary data.</text>
</comment>
<proteinExistence type="predicted"/>
<keyword evidence="4" id="KW-1185">Reference proteome</keyword>
<dbReference type="GO" id="GO:0003677">
    <property type="term" value="F:DNA binding"/>
    <property type="evidence" value="ECO:0007669"/>
    <property type="project" value="UniProtKB-UniRule"/>
</dbReference>
<dbReference type="AlphaFoldDB" id="A0A4R9A1K0"/>
<dbReference type="InterPro" id="IPR037914">
    <property type="entry name" value="SpoVT-AbrB_sf"/>
</dbReference>
<dbReference type="NCBIfam" id="TIGR01439">
    <property type="entry name" value="lp_hng_hel_AbrB"/>
    <property type="match status" value="1"/>
</dbReference>
<feature type="domain" description="SpoVT-AbrB" evidence="2">
    <location>
        <begin position="5"/>
        <end position="52"/>
    </location>
</feature>
<dbReference type="Pfam" id="PF04014">
    <property type="entry name" value="MazE_antitoxin"/>
    <property type="match status" value="1"/>
</dbReference>
<evidence type="ECO:0000313" key="3">
    <source>
        <dbReference type="EMBL" id="TFD50262.1"/>
    </source>
</evidence>
<evidence type="ECO:0000256" key="1">
    <source>
        <dbReference type="PROSITE-ProRule" id="PRU01076"/>
    </source>
</evidence>
<evidence type="ECO:0000259" key="2">
    <source>
        <dbReference type="PROSITE" id="PS51740"/>
    </source>
</evidence>
<dbReference type="InterPro" id="IPR007159">
    <property type="entry name" value="SpoVT-AbrB_dom"/>
</dbReference>
<accession>A0A4R9A1K0</accession>
<evidence type="ECO:0000313" key="4">
    <source>
        <dbReference type="Proteomes" id="UP000297447"/>
    </source>
</evidence>
<dbReference type="PROSITE" id="PS51740">
    <property type="entry name" value="SPOVT_ABRB"/>
    <property type="match status" value="1"/>
</dbReference>
<name>A0A4R9A1K0_9MICO</name>
<reference evidence="3 4" key="1">
    <citation type="submission" date="2019-03" db="EMBL/GenBank/DDBJ databases">
        <title>Genomics of glacier-inhabiting Cryobacterium strains.</title>
        <authorList>
            <person name="Liu Q."/>
            <person name="Xin Y.-H."/>
        </authorList>
    </citation>
    <scope>NUCLEOTIDE SEQUENCE [LARGE SCALE GENOMIC DNA]</scope>
    <source>
        <strain evidence="3 4">Hh14</strain>
    </source>
</reference>
<dbReference type="SMART" id="SM00966">
    <property type="entry name" value="SpoVT_AbrB"/>
    <property type="match status" value="1"/>
</dbReference>
<keyword evidence="1 3" id="KW-0238">DNA-binding</keyword>
<dbReference type="OrthoDB" id="9811597at2"/>
<dbReference type="EMBL" id="SOHE01000044">
    <property type="protein sequence ID" value="TFD50262.1"/>
    <property type="molecule type" value="Genomic_DNA"/>
</dbReference>
<protein>
    <submittedName>
        <fullName evidence="3">AbrB/MazE/SpoVT family DNA-binding domain-containing protein</fullName>
    </submittedName>
</protein>
<gene>
    <name evidence="3" type="ORF">E3T55_10175</name>
</gene>
<dbReference type="SUPFAM" id="SSF89447">
    <property type="entry name" value="AbrB/MazE/MraZ-like"/>
    <property type="match status" value="1"/>
</dbReference>